<evidence type="ECO:0000256" key="7">
    <source>
        <dbReference type="SAM" id="Phobius"/>
    </source>
</evidence>
<feature type="transmembrane region" description="Helical" evidence="7">
    <location>
        <begin position="171"/>
        <end position="191"/>
    </location>
</feature>
<dbReference type="AlphaFoldDB" id="A0A9W9FUF7"/>
<dbReference type="InterPro" id="IPR036259">
    <property type="entry name" value="MFS_trans_sf"/>
</dbReference>
<feature type="domain" description="Major facilitator superfamily (MFS) profile" evidence="8">
    <location>
        <begin position="43"/>
        <end position="459"/>
    </location>
</feature>
<evidence type="ECO:0000256" key="2">
    <source>
        <dbReference type="ARBA" id="ARBA00022448"/>
    </source>
</evidence>
<protein>
    <submittedName>
        <fullName evidence="9">Major facilitator superfamily domain-containing protein</fullName>
    </submittedName>
</protein>
<dbReference type="GO" id="GO:0016020">
    <property type="term" value="C:membrane"/>
    <property type="evidence" value="ECO:0007669"/>
    <property type="project" value="UniProtKB-SubCell"/>
</dbReference>
<keyword evidence="10" id="KW-1185">Reference proteome</keyword>
<feature type="transmembrane region" description="Helical" evidence="7">
    <location>
        <begin position="346"/>
        <end position="366"/>
    </location>
</feature>
<feature type="transmembrane region" description="Helical" evidence="7">
    <location>
        <begin position="35"/>
        <end position="56"/>
    </location>
</feature>
<comment type="similarity">
    <text evidence="6">Belongs to the major facilitator superfamily. Allantoate permease family.</text>
</comment>
<name>A0A9W9FUF7_9EURO</name>
<feature type="transmembrane region" description="Helical" evidence="7">
    <location>
        <begin position="372"/>
        <end position="394"/>
    </location>
</feature>
<dbReference type="PANTHER" id="PTHR43791">
    <property type="entry name" value="PERMEASE-RELATED"/>
    <property type="match status" value="1"/>
</dbReference>
<evidence type="ECO:0000256" key="1">
    <source>
        <dbReference type="ARBA" id="ARBA00004141"/>
    </source>
</evidence>
<comment type="caution">
    <text evidence="9">The sequence shown here is derived from an EMBL/GenBank/DDBJ whole genome shotgun (WGS) entry which is preliminary data.</text>
</comment>
<dbReference type="Proteomes" id="UP001149165">
    <property type="component" value="Unassembled WGS sequence"/>
</dbReference>
<organism evidence="9 10">
    <name type="scientific">Penicillium angulare</name>
    <dbReference type="NCBI Taxonomy" id="116970"/>
    <lineage>
        <taxon>Eukaryota</taxon>
        <taxon>Fungi</taxon>
        <taxon>Dikarya</taxon>
        <taxon>Ascomycota</taxon>
        <taxon>Pezizomycotina</taxon>
        <taxon>Eurotiomycetes</taxon>
        <taxon>Eurotiomycetidae</taxon>
        <taxon>Eurotiales</taxon>
        <taxon>Aspergillaceae</taxon>
        <taxon>Penicillium</taxon>
    </lineage>
</organism>
<comment type="subcellular location">
    <subcellularLocation>
        <location evidence="1">Membrane</location>
        <topology evidence="1">Multi-pass membrane protein</topology>
    </subcellularLocation>
</comment>
<feature type="transmembrane region" description="Helical" evidence="7">
    <location>
        <begin position="134"/>
        <end position="159"/>
    </location>
</feature>
<keyword evidence="2" id="KW-0813">Transport</keyword>
<dbReference type="EMBL" id="JAPQKH010000003">
    <property type="protein sequence ID" value="KAJ5106572.1"/>
    <property type="molecule type" value="Genomic_DNA"/>
</dbReference>
<evidence type="ECO:0000256" key="6">
    <source>
        <dbReference type="ARBA" id="ARBA00037968"/>
    </source>
</evidence>
<evidence type="ECO:0000256" key="3">
    <source>
        <dbReference type="ARBA" id="ARBA00022692"/>
    </source>
</evidence>
<feature type="transmembrane region" description="Helical" evidence="7">
    <location>
        <begin position="109"/>
        <end position="128"/>
    </location>
</feature>
<feature type="transmembrane region" description="Helical" evidence="7">
    <location>
        <begin position="83"/>
        <end position="102"/>
    </location>
</feature>
<feature type="transmembrane region" description="Helical" evidence="7">
    <location>
        <begin position="275"/>
        <end position="293"/>
    </location>
</feature>
<dbReference type="GO" id="GO:0022857">
    <property type="term" value="F:transmembrane transporter activity"/>
    <property type="evidence" value="ECO:0007669"/>
    <property type="project" value="InterPro"/>
</dbReference>
<evidence type="ECO:0000256" key="5">
    <source>
        <dbReference type="ARBA" id="ARBA00023136"/>
    </source>
</evidence>
<dbReference type="InterPro" id="IPR020846">
    <property type="entry name" value="MFS_dom"/>
</dbReference>
<evidence type="ECO:0000259" key="8">
    <source>
        <dbReference type="PROSITE" id="PS50850"/>
    </source>
</evidence>
<feature type="transmembrane region" description="Helical" evidence="7">
    <location>
        <begin position="203"/>
        <end position="225"/>
    </location>
</feature>
<dbReference type="Pfam" id="PF07690">
    <property type="entry name" value="MFS_1"/>
    <property type="match status" value="1"/>
</dbReference>
<dbReference type="InterPro" id="IPR011701">
    <property type="entry name" value="MFS"/>
</dbReference>
<keyword evidence="4 7" id="KW-1133">Transmembrane helix</keyword>
<dbReference type="OrthoDB" id="3639251at2759"/>
<dbReference type="SUPFAM" id="SSF103473">
    <property type="entry name" value="MFS general substrate transporter"/>
    <property type="match status" value="1"/>
</dbReference>
<reference evidence="9" key="1">
    <citation type="submission" date="2022-11" db="EMBL/GenBank/DDBJ databases">
        <authorList>
            <person name="Petersen C."/>
        </authorList>
    </citation>
    <scope>NUCLEOTIDE SEQUENCE</scope>
    <source>
        <strain evidence="9">IBT 30069</strain>
    </source>
</reference>
<evidence type="ECO:0000313" key="9">
    <source>
        <dbReference type="EMBL" id="KAJ5106572.1"/>
    </source>
</evidence>
<dbReference type="Gene3D" id="1.20.1250.20">
    <property type="entry name" value="MFS general substrate transporter like domains"/>
    <property type="match status" value="1"/>
</dbReference>
<keyword evidence="3 7" id="KW-0812">Transmembrane</keyword>
<proteinExistence type="inferred from homology"/>
<gene>
    <name evidence="9" type="ORF">N7456_003247</name>
</gene>
<evidence type="ECO:0000313" key="10">
    <source>
        <dbReference type="Proteomes" id="UP001149165"/>
    </source>
</evidence>
<sequence length="499" mass="57259">MTETHSDTGRPSKSRGWTSWFHWHEPGTSKEEKWLIFKLDFFILLYTCLTFFVKYLDQTNVTNAYVSGMKEDLKLEGNELNWFTTYFNIGIIIGGPFFTMALTVFHPRYWLPMCTMIWSFFVLFMYKAESAKTVYILRLFAGIFESGAMPGAFYIIGSWYRSSEISRRSTIFMFSSAGGQMFSGYIQAGLYKNMNHTLGLASWRWVFIFDFLIGIPVAIFGFFCCPNEPRSTKPWWMTEKEREMSIKRLEEEDRDAYEATWDLSTLKRILTSWQLWAFCVAWGAMECTCGVNLQRWMTLYLKSLKVDGHAKYSVEKINDLPTVIGCVELVWMIISAAIMDKTKQPPLIILVLGLFQLFAYIVFYVWSNNDHFMMAVYYLCSAYGAIAALISAWLNSACGGDKQLRALSTSLMISVGYAVETVSQQFMFPTSDAPRFQKTKGYAFGIGWIVVMIATPPERNSLWLGNLGVKFPESTAIARSVVRGLKFSLRKEKVKSCNA</sequence>
<keyword evidence="5 7" id="KW-0472">Membrane</keyword>
<dbReference type="PANTHER" id="PTHR43791:SF39">
    <property type="entry name" value="TRANSPORTER LIZ1_SEO1, PUTATIVE (AFU_ORTHOLOGUE AFUA_3G00980)-RELATED"/>
    <property type="match status" value="1"/>
</dbReference>
<accession>A0A9W9FUF7</accession>
<dbReference type="PROSITE" id="PS50850">
    <property type="entry name" value="MFS"/>
    <property type="match status" value="1"/>
</dbReference>
<reference evidence="9" key="2">
    <citation type="journal article" date="2023" name="IMA Fungus">
        <title>Comparative genomic study of the Penicillium genus elucidates a diverse pangenome and 15 lateral gene transfer events.</title>
        <authorList>
            <person name="Petersen C."/>
            <person name="Sorensen T."/>
            <person name="Nielsen M.R."/>
            <person name="Sondergaard T.E."/>
            <person name="Sorensen J.L."/>
            <person name="Fitzpatrick D.A."/>
            <person name="Frisvad J.C."/>
            <person name="Nielsen K.L."/>
        </authorList>
    </citation>
    <scope>NUCLEOTIDE SEQUENCE</scope>
    <source>
        <strain evidence="9">IBT 30069</strain>
    </source>
</reference>
<evidence type="ECO:0000256" key="4">
    <source>
        <dbReference type="ARBA" id="ARBA00022989"/>
    </source>
</evidence>
<feature type="transmembrane region" description="Helical" evidence="7">
    <location>
        <begin position="320"/>
        <end position="339"/>
    </location>
</feature>
<dbReference type="FunFam" id="1.20.1250.20:FF:000065">
    <property type="entry name" value="Putative MFS pantothenate transporter"/>
    <property type="match status" value="1"/>
</dbReference>